<keyword evidence="3 6" id="KW-0812">Transmembrane</keyword>
<comment type="subcellular location">
    <subcellularLocation>
        <location evidence="1">Cell membrane</location>
        <topology evidence="1">Multi-pass membrane protein</topology>
    </subcellularLocation>
</comment>
<keyword evidence="2" id="KW-1003">Cell membrane</keyword>
<protein>
    <submittedName>
        <fullName evidence="8">Integral membrane protein</fullName>
    </submittedName>
</protein>
<dbReference type="EMBL" id="PYGD01000001">
    <property type="protein sequence ID" value="PSK95134.1"/>
    <property type="molecule type" value="Genomic_DNA"/>
</dbReference>
<evidence type="ECO:0000256" key="2">
    <source>
        <dbReference type="ARBA" id="ARBA00022475"/>
    </source>
</evidence>
<dbReference type="NCBIfam" id="TIGR03954">
    <property type="entry name" value="integ_memb_HG"/>
    <property type="match status" value="1"/>
</dbReference>
<feature type="domain" description="DUF3817" evidence="7">
    <location>
        <begin position="6"/>
        <end position="94"/>
    </location>
</feature>
<dbReference type="GO" id="GO:0005886">
    <property type="term" value="C:plasma membrane"/>
    <property type="evidence" value="ECO:0007669"/>
    <property type="project" value="UniProtKB-SubCell"/>
</dbReference>
<dbReference type="InterPro" id="IPR023845">
    <property type="entry name" value="DUF3817_TM"/>
</dbReference>
<keyword evidence="4 6" id="KW-1133">Transmembrane helix</keyword>
<dbReference type="PANTHER" id="PTHR40077">
    <property type="entry name" value="MEMBRANE PROTEIN-RELATED"/>
    <property type="match status" value="1"/>
</dbReference>
<evidence type="ECO:0000313" key="9">
    <source>
        <dbReference type="Proteomes" id="UP000240572"/>
    </source>
</evidence>
<evidence type="ECO:0000256" key="5">
    <source>
        <dbReference type="ARBA" id="ARBA00023136"/>
    </source>
</evidence>
<evidence type="ECO:0000256" key="6">
    <source>
        <dbReference type="SAM" id="Phobius"/>
    </source>
</evidence>
<accession>A0A2P8DD38</accession>
<organism evidence="8 9">
    <name type="scientific">Taibaiella chishuiensis</name>
    <dbReference type="NCBI Taxonomy" id="1434707"/>
    <lineage>
        <taxon>Bacteria</taxon>
        <taxon>Pseudomonadati</taxon>
        <taxon>Bacteroidota</taxon>
        <taxon>Chitinophagia</taxon>
        <taxon>Chitinophagales</taxon>
        <taxon>Chitinophagaceae</taxon>
        <taxon>Taibaiella</taxon>
    </lineage>
</organism>
<gene>
    <name evidence="8" type="ORF">B0I18_1011298</name>
</gene>
<evidence type="ECO:0000313" key="8">
    <source>
        <dbReference type="EMBL" id="PSK95134.1"/>
    </source>
</evidence>
<feature type="transmembrane region" description="Helical" evidence="6">
    <location>
        <begin position="69"/>
        <end position="88"/>
    </location>
</feature>
<reference evidence="8 9" key="1">
    <citation type="submission" date="2018-03" db="EMBL/GenBank/DDBJ databases">
        <title>Genomic Encyclopedia of Type Strains, Phase III (KMG-III): the genomes of soil and plant-associated and newly described type strains.</title>
        <authorList>
            <person name="Whitman W."/>
        </authorList>
    </citation>
    <scope>NUCLEOTIDE SEQUENCE [LARGE SCALE GENOMIC DNA]</scope>
    <source>
        <strain evidence="8 9">CGMCC 1.12700</strain>
    </source>
</reference>
<dbReference type="AlphaFoldDB" id="A0A2P8DD38"/>
<dbReference type="OrthoDB" id="1121311at2"/>
<feature type="transmembrane region" description="Helical" evidence="6">
    <location>
        <begin position="6"/>
        <end position="30"/>
    </location>
</feature>
<comment type="caution">
    <text evidence="8">The sequence shown here is derived from an EMBL/GenBank/DDBJ whole genome shotgun (WGS) entry which is preliminary data.</text>
</comment>
<dbReference type="Proteomes" id="UP000240572">
    <property type="component" value="Unassembled WGS sequence"/>
</dbReference>
<evidence type="ECO:0000256" key="4">
    <source>
        <dbReference type="ARBA" id="ARBA00022989"/>
    </source>
</evidence>
<name>A0A2P8DD38_9BACT</name>
<feature type="transmembrane region" description="Helical" evidence="6">
    <location>
        <begin position="42"/>
        <end position="63"/>
    </location>
</feature>
<dbReference type="Pfam" id="PF12823">
    <property type="entry name" value="DUF3817"/>
    <property type="match status" value="1"/>
</dbReference>
<dbReference type="RefSeq" id="WP_106521802.1">
    <property type="nucleotide sequence ID" value="NZ_PYGD01000001.1"/>
</dbReference>
<dbReference type="PANTHER" id="PTHR40077:SF1">
    <property type="entry name" value="MEMBRANE PROTEIN"/>
    <property type="match status" value="1"/>
</dbReference>
<evidence type="ECO:0000259" key="7">
    <source>
        <dbReference type="Pfam" id="PF12823"/>
    </source>
</evidence>
<sequence length="110" mass="12364">MDTKVLNRFCLVALIEGISYLVLLGIAMPLKYLANMESAVKYPGWAHGVLFVLYIFFLLQAWVTYKWSIGKVALIFLASLLPFAPFIVEKRLKREAAEKNAAAANRKATL</sequence>
<proteinExistence type="predicted"/>
<evidence type="ECO:0000256" key="3">
    <source>
        <dbReference type="ARBA" id="ARBA00022692"/>
    </source>
</evidence>
<evidence type="ECO:0000256" key="1">
    <source>
        <dbReference type="ARBA" id="ARBA00004651"/>
    </source>
</evidence>
<keyword evidence="9" id="KW-1185">Reference proteome</keyword>
<keyword evidence="5 6" id="KW-0472">Membrane</keyword>